<dbReference type="Proteomes" id="UP000304880">
    <property type="component" value="Unassembled WGS sequence"/>
</dbReference>
<feature type="signal peptide" evidence="2">
    <location>
        <begin position="1"/>
        <end position="21"/>
    </location>
</feature>
<keyword evidence="2" id="KW-0732">Signal</keyword>
<protein>
    <recommendedName>
        <fullName evidence="5">PepSY domain-containing protein</fullName>
    </recommendedName>
</protein>
<dbReference type="RefSeq" id="WP_139597921.1">
    <property type="nucleotide sequence ID" value="NZ_VDDC01000008.1"/>
</dbReference>
<feature type="compositionally biased region" description="Gly residues" evidence="1">
    <location>
        <begin position="142"/>
        <end position="153"/>
    </location>
</feature>
<evidence type="ECO:0000256" key="1">
    <source>
        <dbReference type="SAM" id="MobiDB-lite"/>
    </source>
</evidence>
<sequence length="212" mass="21823">MTNRPLWMRLAVLLLAGAAIAAPVSVRLDPDAGLRLTSAMAFAKDGDRGGDDSGGRGGDDRGGDDHGGRGGDDRGGDDHGGRGGDDHGGRGGDDRGGDDHGGRGGDDRGGDDHGGRGRGRDDGHSDDHGGHGRGRDDRPSGTAGGGTVGGGAAGSRPTEIERSARGIEVSYADGWREELENGRYELKDAQGRTVVERRATTEDMQRLSAFSR</sequence>
<feature type="chain" id="PRO_5023028393" description="PepSY domain-containing protein" evidence="2">
    <location>
        <begin position="22"/>
        <end position="212"/>
    </location>
</feature>
<name>A0A5C4R8Y3_9RHOB</name>
<gene>
    <name evidence="3" type="ORF">FHD67_04155</name>
</gene>
<feature type="region of interest" description="Disordered" evidence="1">
    <location>
        <begin position="43"/>
        <end position="165"/>
    </location>
</feature>
<accession>A0A5C4R8Y3</accession>
<reference evidence="3 4" key="1">
    <citation type="submission" date="2019-06" db="EMBL/GenBank/DDBJ databases">
        <authorList>
            <person name="Li J."/>
        </authorList>
    </citation>
    <scope>NUCLEOTIDE SEQUENCE [LARGE SCALE GENOMIC DNA]</scope>
    <source>
        <strain evidence="3 4">CGMCC 1.8012</strain>
    </source>
</reference>
<dbReference type="EMBL" id="VDDC01000008">
    <property type="protein sequence ID" value="TNH40410.1"/>
    <property type="molecule type" value="Genomic_DNA"/>
</dbReference>
<proteinExistence type="predicted"/>
<dbReference type="AlphaFoldDB" id="A0A5C4R8Y3"/>
<evidence type="ECO:0000313" key="4">
    <source>
        <dbReference type="Proteomes" id="UP000304880"/>
    </source>
</evidence>
<comment type="caution">
    <text evidence="3">The sequence shown here is derived from an EMBL/GenBank/DDBJ whole genome shotgun (WGS) entry which is preliminary data.</text>
</comment>
<evidence type="ECO:0008006" key="5">
    <source>
        <dbReference type="Google" id="ProtNLM"/>
    </source>
</evidence>
<organism evidence="3 4">
    <name type="scientific">Paracoccus haeundaensis</name>
    <dbReference type="NCBI Taxonomy" id="225362"/>
    <lineage>
        <taxon>Bacteria</taxon>
        <taxon>Pseudomonadati</taxon>
        <taxon>Pseudomonadota</taxon>
        <taxon>Alphaproteobacteria</taxon>
        <taxon>Rhodobacterales</taxon>
        <taxon>Paracoccaceae</taxon>
        <taxon>Paracoccus</taxon>
    </lineage>
</organism>
<keyword evidence="4" id="KW-1185">Reference proteome</keyword>
<evidence type="ECO:0000313" key="3">
    <source>
        <dbReference type="EMBL" id="TNH40410.1"/>
    </source>
</evidence>
<feature type="compositionally biased region" description="Basic and acidic residues" evidence="1">
    <location>
        <begin position="44"/>
        <end position="139"/>
    </location>
</feature>
<evidence type="ECO:0000256" key="2">
    <source>
        <dbReference type="SAM" id="SignalP"/>
    </source>
</evidence>